<evidence type="ECO:0000313" key="3">
    <source>
        <dbReference type="Proteomes" id="UP000006591"/>
    </source>
</evidence>
<feature type="compositionally biased region" description="Polar residues" evidence="1">
    <location>
        <begin position="1"/>
        <end position="12"/>
    </location>
</feature>
<name>A0A0E0HZ64_ORYNI</name>
<reference evidence="2" key="1">
    <citation type="submission" date="2015-04" db="UniProtKB">
        <authorList>
            <consortium name="EnsemblPlants"/>
        </authorList>
    </citation>
    <scope>IDENTIFICATION</scope>
    <source>
        <strain evidence="2">SL10</strain>
    </source>
</reference>
<reference evidence="2" key="2">
    <citation type="submission" date="2018-04" db="EMBL/GenBank/DDBJ databases">
        <title>OnivRS2 (Oryza nivara Reference Sequence Version 2).</title>
        <authorList>
            <person name="Zhang J."/>
            <person name="Kudrna D."/>
            <person name="Lee S."/>
            <person name="Talag J."/>
            <person name="Rajasekar S."/>
            <person name="Welchert J."/>
            <person name="Hsing Y.-I."/>
            <person name="Wing R.A."/>
        </authorList>
    </citation>
    <scope>NUCLEOTIDE SEQUENCE [LARGE SCALE GENOMIC DNA]</scope>
    <source>
        <strain evidence="2">SL10</strain>
    </source>
</reference>
<dbReference type="HOGENOM" id="CLU_156169_0_0_1"/>
<dbReference type="OMA" id="TRREGCR"/>
<evidence type="ECO:0000313" key="2">
    <source>
        <dbReference type="EnsemblPlants" id="ONIVA07G08820.1"/>
    </source>
</evidence>
<dbReference type="AlphaFoldDB" id="A0A0E0HZ64"/>
<proteinExistence type="predicted"/>
<feature type="compositionally biased region" description="Polar residues" evidence="1">
    <location>
        <begin position="125"/>
        <end position="135"/>
    </location>
</feature>
<feature type="compositionally biased region" description="Basic and acidic residues" evidence="1">
    <location>
        <begin position="106"/>
        <end position="116"/>
    </location>
</feature>
<protein>
    <recommendedName>
        <fullName evidence="4">DUF834 domain-containing protein</fullName>
    </recommendedName>
</protein>
<feature type="compositionally biased region" description="Basic and acidic residues" evidence="1">
    <location>
        <begin position="74"/>
        <end position="85"/>
    </location>
</feature>
<evidence type="ECO:0008006" key="4">
    <source>
        <dbReference type="Google" id="ProtNLM"/>
    </source>
</evidence>
<accession>A0A0E0HZ64</accession>
<dbReference type="Proteomes" id="UP000006591">
    <property type="component" value="Chromosome 7"/>
</dbReference>
<dbReference type="EnsemblPlants" id="ONIVA07G08820.1">
    <property type="protein sequence ID" value="ONIVA07G08820.1"/>
    <property type="gene ID" value="ONIVA07G08820"/>
</dbReference>
<feature type="region of interest" description="Disordered" evidence="1">
    <location>
        <begin position="1"/>
        <end position="135"/>
    </location>
</feature>
<dbReference type="Gramene" id="ONIVA07G08820.1">
    <property type="protein sequence ID" value="ONIVA07G08820.1"/>
    <property type="gene ID" value="ONIVA07G08820"/>
</dbReference>
<organism evidence="2">
    <name type="scientific">Oryza nivara</name>
    <name type="common">Indian wild rice</name>
    <name type="synonym">Oryza sativa f. spontanea</name>
    <dbReference type="NCBI Taxonomy" id="4536"/>
    <lineage>
        <taxon>Eukaryota</taxon>
        <taxon>Viridiplantae</taxon>
        <taxon>Streptophyta</taxon>
        <taxon>Embryophyta</taxon>
        <taxon>Tracheophyta</taxon>
        <taxon>Spermatophyta</taxon>
        <taxon>Magnoliopsida</taxon>
        <taxon>Liliopsida</taxon>
        <taxon>Poales</taxon>
        <taxon>Poaceae</taxon>
        <taxon>BOP clade</taxon>
        <taxon>Oryzoideae</taxon>
        <taxon>Oryzeae</taxon>
        <taxon>Oryzinae</taxon>
        <taxon>Oryza</taxon>
    </lineage>
</organism>
<evidence type="ECO:0000256" key="1">
    <source>
        <dbReference type="SAM" id="MobiDB-lite"/>
    </source>
</evidence>
<sequence length="135" mass="14561">MTPTALTAQRGNPPTRREGCRRMRMKATSPLLTSEDELPAVSRRNGGEAGEEEVAAKRMVAMLGSEEVPTVGEGRPELHSGDGTRRRQRGSQGERRGRTAAGVEEADGRGEEENGQRVRQAAINGGSSLETKFDD</sequence>
<keyword evidence="3" id="KW-1185">Reference proteome</keyword>